<dbReference type="FunCoup" id="A0A316YM76">
    <property type="interactions" value="44"/>
</dbReference>
<organism evidence="8 9">
    <name type="scientific">Acaromyces ingoldii</name>
    <dbReference type="NCBI Taxonomy" id="215250"/>
    <lineage>
        <taxon>Eukaryota</taxon>
        <taxon>Fungi</taxon>
        <taxon>Dikarya</taxon>
        <taxon>Basidiomycota</taxon>
        <taxon>Ustilaginomycotina</taxon>
        <taxon>Exobasidiomycetes</taxon>
        <taxon>Exobasidiales</taxon>
        <taxon>Cryptobasidiaceae</taxon>
        <taxon>Acaromyces</taxon>
    </lineage>
</organism>
<dbReference type="InterPro" id="IPR040153">
    <property type="entry name" value="Rcf2"/>
</dbReference>
<evidence type="ECO:0000256" key="4">
    <source>
        <dbReference type="ARBA" id="ARBA00023136"/>
    </source>
</evidence>
<feature type="transmembrane region" description="Helical" evidence="6">
    <location>
        <begin position="57"/>
        <end position="76"/>
    </location>
</feature>
<dbReference type="Proteomes" id="UP000245768">
    <property type="component" value="Unassembled WGS sequence"/>
</dbReference>
<protein>
    <recommendedName>
        <fullName evidence="7">HIG1 domain-containing protein</fullName>
    </recommendedName>
</protein>
<dbReference type="InterPro" id="IPR007667">
    <property type="entry name" value="Hypoxia_induced_domain"/>
</dbReference>
<feature type="region of interest" description="Disordered" evidence="5">
    <location>
        <begin position="190"/>
        <end position="232"/>
    </location>
</feature>
<evidence type="ECO:0000256" key="6">
    <source>
        <dbReference type="SAM" id="Phobius"/>
    </source>
</evidence>
<dbReference type="PANTHER" id="PTHR28018:SF3">
    <property type="entry name" value="RESPIRATORY SUPERCOMPLEX FACTOR 2, MITOCHONDRIAL"/>
    <property type="match status" value="1"/>
</dbReference>
<evidence type="ECO:0000256" key="3">
    <source>
        <dbReference type="ARBA" id="ARBA00022989"/>
    </source>
</evidence>
<dbReference type="Pfam" id="PF04588">
    <property type="entry name" value="HIG_1_N"/>
    <property type="match status" value="1"/>
</dbReference>
<dbReference type="RefSeq" id="XP_025377557.1">
    <property type="nucleotide sequence ID" value="XM_025523252.1"/>
</dbReference>
<name>A0A316YM76_9BASI</name>
<dbReference type="GO" id="GO:0005739">
    <property type="term" value="C:mitochondrion"/>
    <property type="evidence" value="ECO:0007669"/>
    <property type="project" value="UniProtKB-SubCell"/>
</dbReference>
<keyword evidence="3 6" id="KW-1133">Transmembrane helix</keyword>
<evidence type="ECO:0000313" key="8">
    <source>
        <dbReference type="EMBL" id="PWN90359.1"/>
    </source>
</evidence>
<evidence type="ECO:0000256" key="5">
    <source>
        <dbReference type="SAM" id="MobiDB-lite"/>
    </source>
</evidence>
<evidence type="ECO:0000259" key="7">
    <source>
        <dbReference type="PROSITE" id="PS51503"/>
    </source>
</evidence>
<gene>
    <name evidence="8" type="ORF">FA10DRAFT_275143</name>
</gene>
<keyword evidence="2 6" id="KW-0812">Transmembrane</keyword>
<sequence>MSTVGTHAEYGDAKRRQEQYNAAMVGGAKGASMGLAAALPTAYLLHQRWAPFRGLTLPLKAFFVTSATVCAGVIAADKSGIAFDQEHYSDAGAQQVRRFQSKEEQEWSQLSGTDKALMWAKDNKFGVVAGSWVASMGGIFAYIQTQPMSFAQKLVQARVWAQGLTLTSLLGMAAITQIPSAGDKILKERGEASEHSWRDFVGDTGDGDKEIKRSLQRGVKDRTKEGQPEKRS</sequence>
<dbReference type="OrthoDB" id="1915122at2759"/>
<evidence type="ECO:0000313" key="9">
    <source>
        <dbReference type="Proteomes" id="UP000245768"/>
    </source>
</evidence>
<proteinExistence type="predicted"/>
<feature type="domain" description="HIG1" evidence="7">
    <location>
        <begin position="97"/>
        <end position="187"/>
    </location>
</feature>
<keyword evidence="4 6" id="KW-0472">Membrane</keyword>
<comment type="subcellular location">
    <subcellularLocation>
        <location evidence="1">Mitochondrion</location>
    </subcellularLocation>
</comment>
<dbReference type="GO" id="GO:0033617">
    <property type="term" value="P:mitochondrial respiratory chain complex IV assembly"/>
    <property type="evidence" value="ECO:0007669"/>
    <property type="project" value="TreeGrafter"/>
</dbReference>
<feature type="transmembrane region" description="Helical" evidence="6">
    <location>
        <begin position="20"/>
        <end position="45"/>
    </location>
</feature>
<dbReference type="AlphaFoldDB" id="A0A316YM76"/>
<feature type="transmembrane region" description="Helical" evidence="6">
    <location>
        <begin position="125"/>
        <end position="143"/>
    </location>
</feature>
<dbReference type="EMBL" id="KZ819636">
    <property type="protein sequence ID" value="PWN90359.1"/>
    <property type="molecule type" value="Genomic_DNA"/>
</dbReference>
<reference evidence="8 9" key="1">
    <citation type="journal article" date="2018" name="Mol. Biol. Evol.">
        <title>Broad Genomic Sampling Reveals a Smut Pathogenic Ancestry of the Fungal Clade Ustilaginomycotina.</title>
        <authorList>
            <person name="Kijpornyongpan T."/>
            <person name="Mondo S.J."/>
            <person name="Barry K."/>
            <person name="Sandor L."/>
            <person name="Lee J."/>
            <person name="Lipzen A."/>
            <person name="Pangilinan J."/>
            <person name="LaButti K."/>
            <person name="Hainaut M."/>
            <person name="Henrissat B."/>
            <person name="Grigoriev I.V."/>
            <person name="Spatafora J.W."/>
            <person name="Aime M.C."/>
        </authorList>
    </citation>
    <scope>NUCLEOTIDE SEQUENCE [LARGE SCALE GENOMIC DNA]</scope>
    <source>
        <strain evidence="8 9">MCA 4198</strain>
    </source>
</reference>
<dbReference type="InParanoid" id="A0A316YM76"/>
<keyword evidence="9" id="KW-1185">Reference proteome</keyword>
<evidence type="ECO:0000256" key="2">
    <source>
        <dbReference type="ARBA" id="ARBA00022692"/>
    </source>
</evidence>
<dbReference type="GeneID" id="37045168"/>
<evidence type="ECO:0000256" key="1">
    <source>
        <dbReference type="ARBA" id="ARBA00004173"/>
    </source>
</evidence>
<dbReference type="STRING" id="215250.A0A316YM76"/>
<accession>A0A316YM76</accession>
<dbReference type="PROSITE" id="PS51503">
    <property type="entry name" value="HIG1"/>
    <property type="match status" value="1"/>
</dbReference>
<dbReference type="PANTHER" id="PTHR28018">
    <property type="entry name" value="RESPIRATORY SUPERCOMPLEX FACTOR 2, MITOCHONDRIAL"/>
    <property type="match status" value="1"/>
</dbReference>